<evidence type="ECO:0000313" key="2">
    <source>
        <dbReference type="Proteomes" id="UP000179860"/>
    </source>
</evidence>
<proteinExistence type="predicted"/>
<geneLocation type="plasmid" evidence="1 2">
    <name>pl3WSM5005</name>
</geneLocation>
<organism evidence="1 2">
    <name type="scientific">Paraburkholderia sprentiae WSM5005</name>
    <dbReference type="NCBI Taxonomy" id="754502"/>
    <lineage>
        <taxon>Bacteria</taxon>
        <taxon>Pseudomonadati</taxon>
        <taxon>Pseudomonadota</taxon>
        <taxon>Betaproteobacteria</taxon>
        <taxon>Burkholderiales</taxon>
        <taxon>Burkholderiaceae</taxon>
        <taxon>Paraburkholderia</taxon>
    </lineage>
</organism>
<dbReference type="Proteomes" id="UP000179860">
    <property type="component" value="Plasmid pl3WSM5005"/>
</dbReference>
<sequence>MAEKPKAPTGKPVFILHGDKGGVGKSTYACVLVDWLLKREVPSALVDGDTRNPDVSRMFADAMPTTQANLRIHEGWMDLTDFMMQHPDRAVVISLPAGIGEELKREGARFLQTVKMLERPLVMFWVINRLPDSVNLLNEAMKVMESGLTGKVVVKNLFFGDSDKFSRWESSATKQRFEQSGGVTVSMSELHERTVDKLFADNDNIMPFSHAAVPVREAHTSPHKLTPSENMELVTWVSENHKTLDGLRGLLTL</sequence>
<protein>
    <submittedName>
        <fullName evidence="1">Uncharacterized protein</fullName>
    </submittedName>
</protein>
<accession>A0ACA8AX20</accession>
<evidence type="ECO:0000313" key="1">
    <source>
        <dbReference type="EMBL" id="APA90244.1"/>
    </source>
</evidence>
<keyword evidence="1" id="KW-0614">Plasmid</keyword>
<reference evidence="1" key="1">
    <citation type="submission" date="2016-09" db="EMBL/GenBank/DDBJ databases">
        <title>The Complete Genome of Burkholderia sprentiae wsm5005.</title>
        <authorList>
            <person name="De Meyer S."/>
            <person name="Wang P."/>
            <person name="Terpolilli J."/>
        </authorList>
    </citation>
    <scope>NUCLEOTIDE SEQUENCE</scope>
    <source>
        <strain evidence="1">WSM5005</strain>
        <plasmid evidence="1">pl3WSM5005</plasmid>
    </source>
</reference>
<gene>
    <name evidence="1" type="ORF">BJG93_34590</name>
</gene>
<name>A0ACA8AX20_9BURK</name>
<dbReference type="EMBL" id="CP017564">
    <property type="protein sequence ID" value="APA90244.1"/>
    <property type="molecule type" value="Genomic_DNA"/>
</dbReference>
<reference evidence="1" key="2">
    <citation type="submission" date="2021-06" db="EMBL/GenBank/DDBJ databases">
        <authorList>
            <person name="Rogers T.H."/>
            <person name="Ramsay J.P."/>
            <person name="Wang P."/>
            <person name="Terpolilli J."/>
        </authorList>
    </citation>
    <scope>NUCLEOTIDE SEQUENCE</scope>
    <source>
        <strain evidence="1">WSM5005</strain>
        <plasmid evidence="1">pl3WSM5005</plasmid>
    </source>
</reference>
<keyword evidence="2" id="KW-1185">Reference proteome</keyword>